<evidence type="ECO:0000313" key="2">
    <source>
        <dbReference type="Proteomes" id="UP000782475"/>
    </source>
</evidence>
<comment type="caution">
    <text evidence="1">The sequence shown here is derived from an EMBL/GenBank/DDBJ whole genome shotgun (WGS) entry which is preliminary data.</text>
</comment>
<dbReference type="Proteomes" id="UP000782475">
    <property type="component" value="Unassembled WGS sequence"/>
</dbReference>
<evidence type="ECO:0000313" key="1">
    <source>
        <dbReference type="EMBL" id="MBX7272983.1"/>
    </source>
</evidence>
<reference evidence="1 2" key="1">
    <citation type="journal article" date="2021" name="Appl. Microbiol. Biotechnol.">
        <title>Biotechnological applications of marine bacteria in bioremediation of environments polluted with hydrocarbons and plastics.</title>
        <authorList>
            <person name="Muriel-Millan L.F."/>
            <person name="Millan-Lopez S."/>
            <person name="Pardo-Lopez L."/>
        </authorList>
    </citation>
    <scope>NUCLEOTIDE SEQUENCE [LARGE SCALE GENOMIC DNA]</scope>
    <source>
        <strain evidence="1 2">GOM4</strain>
    </source>
</reference>
<keyword evidence="2" id="KW-1185">Reference proteome</keyword>
<protein>
    <submittedName>
        <fullName evidence="1">Uncharacterized protein</fullName>
    </submittedName>
</protein>
<sequence>MCSLEAKVGISVTERPSGALGTQVVTTECPHHQYKEARMYLKGSLCVLALVWLATPPAQAATELNGVIGRELIGQDVIPTEYHGLWGREGNCAELQQPFFMNAVFVTKKSMALDKRTCPINTALAEGDEFEAAFNCITVGEDTLQTLPIRLTLREAKLYVKVGEEREDGPYLNCNAPGFGSKR</sequence>
<gene>
    <name evidence="1" type="ORF">KJJ99_14390</name>
</gene>
<dbReference type="EMBL" id="JAHHFP010000021">
    <property type="protein sequence ID" value="MBX7272983.1"/>
    <property type="molecule type" value="Genomic_DNA"/>
</dbReference>
<accession>A0ACC5VLH4</accession>
<organism evidence="1 2">
    <name type="scientific">Stutzerimonas chloritidismutans</name>
    <name type="common">Pseudomonas chloritidismutans</name>
    <dbReference type="NCBI Taxonomy" id="203192"/>
    <lineage>
        <taxon>Bacteria</taxon>
        <taxon>Pseudomonadati</taxon>
        <taxon>Pseudomonadota</taxon>
        <taxon>Gammaproteobacteria</taxon>
        <taxon>Pseudomonadales</taxon>
        <taxon>Pseudomonadaceae</taxon>
        <taxon>Stutzerimonas</taxon>
    </lineage>
</organism>
<proteinExistence type="predicted"/>
<name>A0ACC5VLH4_STUCH</name>